<keyword evidence="5 6" id="KW-0472">Membrane</keyword>
<dbReference type="Pfam" id="PF03631">
    <property type="entry name" value="Virul_fac_BrkB"/>
    <property type="match status" value="1"/>
</dbReference>
<comment type="caution">
    <text evidence="7">The sequence shown here is derived from an EMBL/GenBank/DDBJ whole genome shotgun (WGS) entry which is preliminary data.</text>
</comment>
<evidence type="ECO:0000256" key="4">
    <source>
        <dbReference type="ARBA" id="ARBA00022989"/>
    </source>
</evidence>
<evidence type="ECO:0000256" key="6">
    <source>
        <dbReference type="SAM" id="Phobius"/>
    </source>
</evidence>
<dbReference type="RefSeq" id="WP_201921022.1">
    <property type="nucleotide sequence ID" value="NZ_JAERQG010000002.1"/>
</dbReference>
<dbReference type="InterPro" id="IPR017039">
    <property type="entry name" value="Virul_fac_BrkB"/>
</dbReference>
<dbReference type="GO" id="GO:0005886">
    <property type="term" value="C:plasma membrane"/>
    <property type="evidence" value="ECO:0007669"/>
    <property type="project" value="UniProtKB-SubCell"/>
</dbReference>
<protein>
    <submittedName>
        <fullName evidence="7">YihY/virulence factor BrkB family protein</fullName>
    </submittedName>
</protein>
<keyword evidence="8" id="KW-1185">Reference proteome</keyword>
<evidence type="ECO:0000313" key="8">
    <source>
        <dbReference type="Proteomes" id="UP000642920"/>
    </source>
</evidence>
<name>A0A937DJ95_9BACT</name>
<gene>
    <name evidence="7" type="ORF">JKP34_10950</name>
</gene>
<feature type="transmembrane region" description="Helical" evidence="6">
    <location>
        <begin position="245"/>
        <end position="273"/>
    </location>
</feature>
<dbReference type="EMBL" id="JAERQG010000002">
    <property type="protein sequence ID" value="MBL0765770.1"/>
    <property type="molecule type" value="Genomic_DNA"/>
</dbReference>
<reference evidence="7" key="1">
    <citation type="submission" date="2021-01" db="EMBL/GenBank/DDBJ databases">
        <title>Marivirga sp. nov., isolated from intertidal surface sediments.</title>
        <authorList>
            <person name="Zhang M."/>
        </authorList>
    </citation>
    <scope>NUCLEOTIDE SEQUENCE</scope>
    <source>
        <strain evidence="7">SM1354</strain>
    </source>
</reference>
<feature type="transmembrane region" description="Helical" evidence="6">
    <location>
        <begin position="136"/>
        <end position="159"/>
    </location>
</feature>
<dbReference type="PIRSF" id="PIRSF035875">
    <property type="entry name" value="RNase_BN"/>
    <property type="match status" value="1"/>
</dbReference>
<keyword evidence="2" id="KW-1003">Cell membrane</keyword>
<keyword evidence="4 6" id="KW-1133">Transmembrane helix</keyword>
<keyword evidence="3 6" id="KW-0812">Transmembrane</keyword>
<evidence type="ECO:0000256" key="1">
    <source>
        <dbReference type="ARBA" id="ARBA00004651"/>
    </source>
</evidence>
<dbReference type="PANTHER" id="PTHR30213:SF1">
    <property type="entry name" value="INNER MEMBRANE PROTEIN YHJD"/>
    <property type="match status" value="1"/>
</dbReference>
<dbReference type="PANTHER" id="PTHR30213">
    <property type="entry name" value="INNER MEMBRANE PROTEIN YHJD"/>
    <property type="match status" value="1"/>
</dbReference>
<feature type="transmembrane region" description="Helical" evidence="6">
    <location>
        <begin position="94"/>
        <end position="116"/>
    </location>
</feature>
<dbReference type="Proteomes" id="UP000642920">
    <property type="component" value="Unassembled WGS sequence"/>
</dbReference>
<feature type="transmembrane region" description="Helical" evidence="6">
    <location>
        <begin position="32"/>
        <end position="54"/>
    </location>
</feature>
<sequence>MTAKLIDYLKLVPKSIKALNVKNPLQLASSTAFFSVLAIPPILVILVSAIGIFVKPDYLNTEIFNRISAIMGGTESEELRKLFKGFNDFSGDTWASIGVFAFLLFIATNLFFLLELNINHIWDIPSETNVNFIQHLYGRLTSIFLLVIGGAVLILALSFDVAVSYIDEQIAYLLPEIKSYVVPLINQVFSLLTFGIWYTLLFKILPNTKLEWKPALFGGIIMALLFKLGQGVISNVLISGSIKTVFAASGSIVLVMLFIFYTSFIFYFVAMLIKQYTILIGRPFKGLSNNKASH</sequence>
<proteinExistence type="predicted"/>
<accession>A0A937DJ95</accession>
<evidence type="ECO:0000313" key="7">
    <source>
        <dbReference type="EMBL" id="MBL0765770.1"/>
    </source>
</evidence>
<dbReference type="AlphaFoldDB" id="A0A937DJ95"/>
<evidence type="ECO:0000256" key="3">
    <source>
        <dbReference type="ARBA" id="ARBA00022692"/>
    </source>
</evidence>
<organism evidence="7 8">
    <name type="scientific">Marivirga atlantica</name>
    <dbReference type="NCBI Taxonomy" id="1548457"/>
    <lineage>
        <taxon>Bacteria</taxon>
        <taxon>Pseudomonadati</taxon>
        <taxon>Bacteroidota</taxon>
        <taxon>Cytophagia</taxon>
        <taxon>Cytophagales</taxon>
        <taxon>Marivirgaceae</taxon>
        <taxon>Marivirga</taxon>
    </lineage>
</organism>
<feature type="transmembrane region" description="Helical" evidence="6">
    <location>
        <begin position="179"/>
        <end position="202"/>
    </location>
</feature>
<comment type="subcellular location">
    <subcellularLocation>
        <location evidence="1">Cell membrane</location>
        <topology evidence="1">Multi-pass membrane protein</topology>
    </subcellularLocation>
</comment>
<evidence type="ECO:0000256" key="2">
    <source>
        <dbReference type="ARBA" id="ARBA00022475"/>
    </source>
</evidence>
<feature type="transmembrane region" description="Helical" evidence="6">
    <location>
        <begin position="214"/>
        <end position="233"/>
    </location>
</feature>
<evidence type="ECO:0000256" key="5">
    <source>
        <dbReference type="ARBA" id="ARBA00023136"/>
    </source>
</evidence>